<dbReference type="InterPro" id="IPR023210">
    <property type="entry name" value="NADP_OxRdtase_dom"/>
</dbReference>
<dbReference type="Gene3D" id="3.20.20.100">
    <property type="entry name" value="NADP-dependent oxidoreductase domain"/>
    <property type="match status" value="1"/>
</dbReference>
<name>A0A813WP93_9BILA</name>
<dbReference type="GO" id="GO:0016491">
    <property type="term" value="F:oxidoreductase activity"/>
    <property type="evidence" value="ECO:0007669"/>
    <property type="project" value="UniProtKB-KW"/>
</dbReference>
<dbReference type="EMBL" id="CAJOBC010000949">
    <property type="protein sequence ID" value="CAF3641782.1"/>
    <property type="molecule type" value="Genomic_DNA"/>
</dbReference>
<dbReference type="AlphaFoldDB" id="A0A813WP93"/>
<protein>
    <recommendedName>
        <fullName evidence="4">NADP-dependent oxidoreductase domain-containing protein</fullName>
    </recommendedName>
</protein>
<dbReference type="PANTHER" id="PTHR43364">
    <property type="entry name" value="NADH-SPECIFIC METHYLGLYOXAL REDUCTASE-RELATED"/>
    <property type="match status" value="1"/>
</dbReference>
<dbReference type="PANTHER" id="PTHR43364:SF4">
    <property type="entry name" value="NAD(P)-LINKED OXIDOREDUCTASE SUPERFAMILY PROTEIN"/>
    <property type="match status" value="1"/>
</dbReference>
<keyword evidence="3" id="KW-0175">Coiled coil</keyword>
<dbReference type="OrthoDB" id="48988at2759"/>
<evidence type="ECO:0000313" key="8">
    <source>
        <dbReference type="EMBL" id="CAF3772882.1"/>
    </source>
</evidence>
<evidence type="ECO:0000313" key="5">
    <source>
        <dbReference type="EMBL" id="CAF0854041.1"/>
    </source>
</evidence>
<evidence type="ECO:0000256" key="1">
    <source>
        <dbReference type="ARBA" id="ARBA00023002"/>
    </source>
</evidence>
<dbReference type="Proteomes" id="UP000682733">
    <property type="component" value="Unassembled WGS sequence"/>
</dbReference>
<evidence type="ECO:0000313" key="6">
    <source>
        <dbReference type="EMBL" id="CAF1003533.1"/>
    </source>
</evidence>
<dbReference type="EMBL" id="CAJNOQ010000949">
    <property type="protein sequence ID" value="CAF0854041.1"/>
    <property type="molecule type" value="Genomic_DNA"/>
</dbReference>
<dbReference type="EMBL" id="CAJOBA010006440">
    <property type="protein sequence ID" value="CAF3772882.1"/>
    <property type="molecule type" value="Genomic_DNA"/>
</dbReference>
<comment type="caution">
    <text evidence="5">The sequence shown here is derived from an EMBL/GenBank/DDBJ whole genome shotgun (WGS) entry which is preliminary data.</text>
</comment>
<reference evidence="5" key="1">
    <citation type="submission" date="2021-02" db="EMBL/GenBank/DDBJ databases">
        <authorList>
            <person name="Nowell W R."/>
        </authorList>
    </citation>
    <scope>NUCLEOTIDE SEQUENCE</scope>
</reference>
<organism evidence="5 9">
    <name type="scientific">Didymodactylos carnosus</name>
    <dbReference type="NCBI Taxonomy" id="1234261"/>
    <lineage>
        <taxon>Eukaryota</taxon>
        <taxon>Metazoa</taxon>
        <taxon>Spiralia</taxon>
        <taxon>Gnathifera</taxon>
        <taxon>Rotifera</taxon>
        <taxon>Eurotatoria</taxon>
        <taxon>Bdelloidea</taxon>
        <taxon>Philodinida</taxon>
        <taxon>Philodinidae</taxon>
        <taxon>Didymodactylos</taxon>
    </lineage>
</organism>
<evidence type="ECO:0000313" key="7">
    <source>
        <dbReference type="EMBL" id="CAF3641782.1"/>
    </source>
</evidence>
<evidence type="ECO:0000313" key="9">
    <source>
        <dbReference type="Proteomes" id="UP000663829"/>
    </source>
</evidence>
<dbReference type="EMBL" id="CAJNOK010006432">
    <property type="protein sequence ID" value="CAF1003533.1"/>
    <property type="molecule type" value="Genomic_DNA"/>
</dbReference>
<proteinExistence type="inferred from homology"/>
<dbReference type="SUPFAM" id="SSF51430">
    <property type="entry name" value="NAD(P)-linked oxidoreductase"/>
    <property type="match status" value="1"/>
</dbReference>
<gene>
    <name evidence="5" type="ORF">GPM918_LOCUS6230</name>
    <name evidence="6" type="ORF">OVA965_LOCUS14682</name>
    <name evidence="7" type="ORF">SRO942_LOCUS6230</name>
    <name evidence="8" type="ORF">TMI583_LOCUS14687</name>
</gene>
<accession>A0A813WP93</accession>
<evidence type="ECO:0000256" key="2">
    <source>
        <dbReference type="ARBA" id="ARBA00038157"/>
    </source>
</evidence>
<feature type="coiled-coil region" evidence="3">
    <location>
        <begin position="61"/>
        <end position="122"/>
    </location>
</feature>
<dbReference type="InterPro" id="IPR036812">
    <property type="entry name" value="NAD(P)_OxRdtase_dom_sf"/>
</dbReference>
<dbReference type="Proteomes" id="UP000677228">
    <property type="component" value="Unassembled WGS sequence"/>
</dbReference>
<comment type="similarity">
    <text evidence="2">Belongs to the aldo/keto reductase family. Aldo/keto reductase 2 subfamily.</text>
</comment>
<dbReference type="Proteomes" id="UP000663829">
    <property type="component" value="Unassembled WGS sequence"/>
</dbReference>
<evidence type="ECO:0000259" key="4">
    <source>
        <dbReference type="Pfam" id="PF00248"/>
    </source>
</evidence>
<dbReference type="Pfam" id="PF00248">
    <property type="entry name" value="Aldo_ket_red"/>
    <property type="match status" value="1"/>
</dbReference>
<keyword evidence="1" id="KW-0560">Oxidoreductase</keyword>
<evidence type="ECO:0000256" key="3">
    <source>
        <dbReference type="SAM" id="Coils"/>
    </source>
</evidence>
<keyword evidence="9" id="KW-1185">Reference proteome</keyword>
<dbReference type="Proteomes" id="UP000681722">
    <property type="component" value="Unassembled WGS sequence"/>
</dbReference>
<dbReference type="InterPro" id="IPR050523">
    <property type="entry name" value="AKR_Detox_Biosynth"/>
</dbReference>
<sequence length="400" mass="45791">MSLVMNSVEESKEGEDERFNTEEEITLGRIKGQTLTLAEEINEYCHSFRDSVRLVKQGGLAQKTRENLKEIESITREAQLKRSRASISMRYYALKRKRKQLEQDLEKKVSFAQNIKDEELEEEPPNKKNSSRLYQSFGYMKNVLKSSGKTVLNQIGYEILDEHGILDATVRLGGTTFDTTDAYGVGRSGTYIGNLLKKCDEKVRSNIVLSSKTYNPMIIGDSKGLSKERISEKIDSTLMRLGIKQLDMYLSHEMDEEIPLEETLSCFNKLQKNGKIRAYGASNINCEQLEKSISICDNLDLNRCEWIQNSMSLLNYSESEKVLQIYSKYGHGFTPYSPLAGGWLTGKYQQGFNYQRGSRMTLRPEPYGNYIRYQDSIFDGLNSIRKISNELFGNKLIEST</sequence>
<feature type="domain" description="NADP-dependent oxidoreductase" evidence="4">
    <location>
        <begin position="165"/>
        <end position="362"/>
    </location>
</feature>